<organism evidence="1 2">
    <name type="scientific">Ferrimonas marina</name>
    <dbReference type="NCBI Taxonomy" id="299255"/>
    <lineage>
        <taxon>Bacteria</taxon>
        <taxon>Pseudomonadati</taxon>
        <taxon>Pseudomonadota</taxon>
        <taxon>Gammaproteobacteria</taxon>
        <taxon>Alteromonadales</taxon>
        <taxon>Ferrimonadaceae</taxon>
        <taxon>Ferrimonas</taxon>
    </lineage>
</organism>
<accession>A0A1M5U9N3</accession>
<dbReference type="EMBL" id="FQXG01000003">
    <property type="protein sequence ID" value="SHH59765.1"/>
    <property type="molecule type" value="Genomic_DNA"/>
</dbReference>
<sequence length="69" mass="7769">MNKKDFRPMPEWLRHQVQQMPDLAPTSRGIQVTHKPGSNALTLEPGSMVQSESLAEQLQGMKKILEGKL</sequence>
<dbReference type="AlphaFoldDB" id="A0A1M5U9N3"/>
<evidence type="ECO:0000313" key="1">
    <source>
        <dbReference type="EMBL" id="SHH59765.1"/>
    </source>
</evidence>
<dbReference type="Proteomes" id="UP000184268">
    <property type="component" value="Unassembled WGS sequence"/>
</dbReference>
<name>A0A1M5U9N3_9GAMM</name>
<dbReference type="RefSeq" id="WP_067655434.1">
    <property type="nucleotide sequence ID" value="NZ_FQXG01000003.1"/>
</dbReference>
<evidence type="ECO:0000313" key="2">
    <source>
        <dbReference type="Proteomes" id="UP000184268"/>
    </source>
</evidence>
<reference evidence="1 2" key="1">
    <citation type="submission" date="2016-11" db="EMBL/GenBank/DDBJ databases">
        <authorList>
            <person name="Jaros S."/>
            <person name="Januszkiewicz K."/>
            <person name="Wedrychowicz H."/>
        </authorList>
    </citation>
    <scope>NUCLEOTIDE SEQUENCE [LARGE SCALE GENOMIC DNA]</scope>
    <source>
        <strain evidence="1 2">DSM 16917</strain>
    </source>
</reference>
<protein>
    <submittedName>
        <fullName evidence="1">Uncharacterized protein</fullName>
    </submittedName>
</protein>
<keyword evidence="2" id="KW-1185">Reference proteome</keyword>
<proteinExistence type="predicted"/>
<gene>
    <name evidence="1" type="ORF">SAMN02745129_2470</name>
</gene>